<keyword evidence="7" id="KW-0808">Transferase</keyword>
<protein>
    <submittedName>
        <fullName evidence="7">PLP-dependent aminotransferase family protein</fullName>
    </submittedName>
</protein>
<proteinExistence type="inferred from homology"/>
<dbReference type="EMBL" id="JBHSMP010000025">
    <property type="protein sequence ID" value="MFC5430859.1"/>
    <property type="molecule type" value="Genomic_DNA"/>
</dbReference>
<dbReference type="Pfam" id="PF00155">
    <property type="entry name" value="Aminotran_1_2"/>
    <property type="match status" value="1"/>
</dbReference>
<evidence type="ECO:0000256" key="5">
    <source>
        <dbReference type="ARBA" id="ARBA00023163"/>
    </source>
</evidence>
<gene>
    <name evidence="7" type="ORF">ACFPTO_18955</name>
</gene>
<evidence type="ECO:0000256" key="4">
    <source>
        <dbReference type="ARBA" id="ARBA00023125"/>
    </source>
</evidence>
<comment type="caution">
    <text evidence="7">The sequence shown here is derived from an EMBL/GenBank/DDBJ whole genome shotgun (WGS) entry which is preliminary data.</text>
</comment>
<dbReference type="SUPFAM" id="SSF46785">
    <property type="entry name" value="Winged helix' DNA-binding domain"/>
    <property type="match status" value="1"/>
</dbReference>
<comment type="similarity">
    <text evidence="1">In the C-terminal section; belongs to the class-I pyridoxal-phosphate-dependent aminotransferase family.</text>
</comment>
<dbReference type="RefSeq" id="WP_377713661.1">
    <property type="nucleotide sequence ID" value="NZ_JBHSMP010000025.1"/>
</dbReference>
<accession>A0ABW0JDM0</accession>
<dbReference type="Pfam" id="PF00392">
    <property type="entry name" value="GntR"/>
    <property type="match status" value="1"/>
</dbReference>
<dbReference type="CDD" id="cd07377">
    <property type="entry name" value="WHTH_GntR"/>
    <property type="match status" value="1"/>
</dbReference>
<dbReference type="InterPro" id="IPR051446">
    <property type="entry name" value="HTH_trans_reg/aminotransferase"/>
</dbReference>
<dbReference type="Gene3D" id="1.10.10.10">
    <property type="entry name" value="Winged helix-like DNA-binding domain superfamily/Winged helix DNA-binding domain"/>
    <property type="match status" value="1"/>
</dbReference>
<dbReference type="SUPFAM" id="SSF53383">
    <property type="entry name" value="PLP-dependent transferases"/>
    <property type="match status" value="1"/>
</dbReference>
<dbReference type="PROSITE" id="PS50949">
    <property type="entry name" value="HTH_GNTR"/>
    <property type="match status" value="1"/>
</dbReference>
<dbReference type="InterPro" id="IPR015421">
    <property type="entry name" value="PyrdxlP-dep_Trfase_major"/>
</dbReference>
<sequence>MRNFHKVPVDSPPSWASPFLDADGPRYLQIVGFLERAITTGMLNSGDRLPPQRQLATQFGVDLTTITRSFNEARRRHLIEARGALGTFIAMPKAEFAQRIDLSMNIPPPPAGVDLKSLLRNGISQVMMRSDTDLLMTYHLGGGSEADREAGAKWLEPMLGCVDSARVVSCPGTQAALAALILALTQPGDAILTEPLVYPGLPLAAEQLGRRVEVVAADAHGMRPDALEAACRQHDARLVYLNPTLQNPTAATIPEARRHELLAGAARCNLRIIEDDPYWLFADDPPPPFASLMPNLVYYLSTMSKCLTPGLRTAFLVLPDSRDADGFLTVLRSFSLMSTSLTSALVTQWVHDGSAAQVLAGVKAEAEARQDLAALLLTGRARPSPCRGIHVWQLLPSYWTPNDLAAAAREAGLVVAPSTAFHRGTNPPNAVRISLGGSADRSQLSTALKKLSALLAQPSPARQRILV</sequence>
<dbReference type="PANTHER" id="PTHR46577:SF1">
    <property type="entry name" value="HTH-TYPE TRANSCRIPTIONAL REGULATORY PROTEIN GABR"/>
    <property type="match status" value="1"/>
</dbReference>
<dbReference type="InterPro" id="IPR015424">
    <property type="entry name" value="PyrdxlP-dep_Trfase"/>
</dbReference>
<evidence type="ECO:0000256" key="3">
    <source>
        <dbReference type="ARBA" id="ARBA00023015"/>
    </source>
</evidence>
<evidence type="ECO:0000313" key="7">
    <source>
        <dbReference type="EMBL" id="MFC5430859.1"/>
    </source>
</evidence>
<dbReference type="PANTHER" id="PTHR46577">
    <property type="entry name" value="HTH-TYPE TRANSCRIPTIONAL REGULATORY PROTEIN GABR"/>
    <property type="match status" value="1"/>
</dbReference>
<keyword evidence="8" id="KW-1185">Reference proteome</keyword>
<dbReference type="InterPro" id="IPR036388">
    <property type="entry name" value="WH-like_DNA-bd_sf"/>
</dbReference>
<dbReference type="InterPro" id="IPR004839">
    <property type="entry name" value="Aminotransferase_I/II_large"/>
</dbReference>
<keyword evidence="4" id="KW-0238">DNA-binding</keyword>
<dbReference type="InterPro" id="IPR000524">
    <property type="entry name" value="Tscrpt_reg_HTH_GntR"/>
</dbReference>
<organism evidence="7 8">
    <name type="scientific">Paraburkholderia denitrificans</name>
    <dbReference type="NCBI Taxonomy" id="694025"/>
    <lineage>
        <taxon>Bacteria</taxon>
        <taxon>Pseudomonadati</taxon>
        <taxon>Pseudomonadota</taxon>
        <taxon>Betaproteobacteria</taxon>
        <taxon>Burkholderiales</taxon>
        <taxon>Burkholderiaceae</taxon>
        <taxon>Paraburkholderia</taxon>
    </lineage>
</organism>
<evidence type="ECO:0000256" key="1">
    <source>
        <dbReference type="ARBA" id="ARBA00005384"/>
    </source>
</evidence>
<keyword evidence="3" id="KW-0805">Transcription regulation</keyword>
<dbReference type="InterPro" id="IPR036390">
    <property type="entry name" value="WH_DNA-bd_sf"/>
</dbReference>
<keyword evidence="7" id="KW-0032">Aminotransferase</keyword>
<dbReference type="GO" id="GO:0008483">
    <property type="term" value="F:transaminase activity"/>
    <property type="evidence" value="ECO:0007669"/>
    <property type="project" value="UniProtKB-KW"/>
</dbReference>
<dbReference type="SMART" id="SM00345">
    <property type="entry name" value="HTH_GNTR"/>
    <property type="match status" value="1"/>
</dbReference>
<dbReference type="Proteomes" id="UP001596103">
    <property type="component" value="Unassembled WGS sequence"/>
</dbReference>
<evidence type="ECO:0000259" key="6">
    <source>
        <dbReference type="PROSITE" id="PS50949"/>
    </source>
</evidence>
<evidence type="ECO:0000313" key="8">
    <source>
        <dbReference type="Proteomes" id="UP001596103"/>
    </source>
</evidence>
<keyword evidence="5" id="KW-0804">Transcription</keyword>
<keyword evidence="2" id="KW-0663">Pyridoxal phosphate</keyword>
<name>A0ABW0JDM0_9BURK</name>
<evidence type="ECO:0000256" key="2">
    <source>
        <dbReference type="ARBA" id="ARBA00022898"/>
    </source>
</evidence>
<dbReference type="CDD" id="cd00609">
    <property type="entry name" value="AAT_like"/>
    <property type="match status" value="1"/>
</dbReference>
<dbReference type="Gene3D" id="3.40.640.10">
    <property type="entry name" value="Type I PLP-dependent aspartate aminotransferase-like (Major domain)"/>
    <property type="match status" value="1"/>
</dbReference>
<feature type="domain" description="HTH gntR-type" evidence="6">
    <location>
        <begin position="24"/>
        <end position="92"/>
    </location>
</feature>
<reference evidence="8" key="1">
    <citation type="journal article" date="2019" name="Int. J. Syst. Evol. Microbiol.">
        <title>The Global Catalogue of Microorganisms (GCM) 10K type strain sequencing project: providing services to taxonomists for standard genome sequencing and annotation.</title>
        <authorList>
            <consortium name="The Broad Institute Genomics Platform"/>
            <consortium name="The Broad Institute Genome Sequencing Center for Infectious Disease"/>
            <person name="Wu L."/>
            <person name="Ma J."/>
        </authorList>
    </citation>
    <scope>NUCLEOTIDE SEQUENCE [LARGE SCALE GENOMIC DNA]</scope>
    <source>
        <strain evidence="8">CCUG 56042</strain>
    </source>
</reference>